<name>A0A238U6A3_9FLAO</name>
<evidence type="ECO:0000313" key="2">
    <source>
        <dbReference type="EMBL" id="SNR14677.1"/>
    </source>
</evidence>
<dbReference type="KEGG" id="tje:TJEJU_0914"/>
<feature type="domain" description="LysM" evidence="1">
    <location>
        <begin position="175"/>
        <end position="222"/>
    </location>
</feature>
<dbReference type="InterPro" id="IPR045361">
    <property type="entry name" value="CIS_tube_prot_N"/>
</dbReference>
<keyword evidence="3" id="KW-1185">Reference proteome</keyword>
<accession>A0A238U6A3</accession>
<dbReference type="InterPro" id="IPR036779">
    <property type="entry name" value="LysM_dom_sf"/>
</dbReference>
<dbReference type="RefSeq" id="WP_095069825.1">
    <property type="nucleotide sequence ID" value="NZ_LT899436.1"/>
</dbReference>
<dbReference type="InterPro" id="IPR018392">
    <property type="entry name" value="LysM"/>
</dbReference>
<dbReference type="AlphaFoldDB" id="A0A238U6A3"/>
<dbReference type="Gene3D" id="3.10.350.10">
    <property type="entry name" value="LysM domain"/>
    <property type="match status" value="1"/>
</dbReference>
<protein>
    <recommendedName>
        <fullName evidence="1">LysM domain-containing protein</fullName>
    </recommendedName>
</protein>
<dbReference type="PROSITE" id="PS51782">
    <property type="entry name" value="LYSM"/>
    <property type="match status" value="1"/>
</dbReference>
<organism evidence="2 3">
    <name type="scientific">Tenacibaculum jejuense</name>
    <dbReference type="NCBI Taxonomy" id="584609"/>
    <lineage>
        <taxon>Bacteria</taxon>
        <taxon>Pseudomonadati</taxon>
        <taxon>Bacteroidota</taxon>
        <taxon>Flavobacteriia</taxon>
        <taxon>Flavobacteriales</taxon>
        <taxon>Flavobacteriaceae</taxon>
        <taxon>Tenacibaculum</taxon>
    </lineage>
</organism>
<proteinExistence type="predicted"/>
<dbReference type="Proteomes" id="UP000215214">
    <property type="component" value="Chromosome TJEJU"/>
</dbReference>
<dbReference type="EMBL" id="LT899436">
    <property type="protein sequence ID" value="SNR14677.1"/>
    <property type="molecule type" value="Genomic_DNA"/>
</dbReference>
<sequence length="226" mass="24980">MSKELMTITAYSDNEFSSETGDSCTVQINPASYTHDHTIEYNKFQPVGSPGTSTWYKGTPPEKVSFDIYFDATGAISTSSLSSLLSSSTSVSDQIDEFKSTCFTYNGSIHEPNYLILSWGTLVFKCKLTSLNISYTLFQSDGTPLRAKLSVAFESSISADDIAAEADNQSPDLTHYIEIKEGDTLPLICYQIYGDSNYYTEVAAYNNILNFRDLSPGTKLYLPPLK</sequence>
<reference evidence="2 3" key="1">
    <citation type="submission" date="2017-07" db="EMBL/GenBank/DDBJ databases">
        <authorList>
            <person name="Sun Z.S."/>
            <person name="Albrecht U."/>
            <person name="Echele G."/>
            <person name="Lee C.C."/>
        </authorList>
    </citation>
    <scope>NUCLEOTIDE SEQUENCE [LARGE SCALE GENOMIC DNA]</scope>
    <source>
        <strain evidence="3">type strain: KCTC 22618</strain>
    </source>
</reference>
<dbReference type="Pfam" id="PF19266">
    <property type="entry name" value="CIS_tube"/>
    <property type="match status" value="1"/>
</dbReference>
<gene>
    <name evidence="2" type="ORF">TJEJU_0914</name>
</gene>
<evidence type="ECO:0000259" key="1">
    <source>
        <dbReference type="PROSITE" id="PS51782"/>
    </source>
</evidence>
<evidence type="ECO:0000313" key="3">
    <source>
        <dbReference type="Proteomes" id="UP000215214"/>
    </source>
</evidence>
<dbReference type="OrthoDB" id="9815939at2"/>